<reference evidence="2 3" key="1">
    <citation type="submission" date="2012-07" db="EMBL/GenBank/DDBJ databases">
        <title>The Genome Sequence of Fusobacterium ulcerans 12_1B.</title>
        <authorList>
            <consortium name="The Broad Institute Genome Sequencing Platform"/>
            <person name="Earl A."/>
            <person name="Ward D."/>
            <person name="Feldgarden M."/>
            <person name="Gevers D."/>
            <person name="Strauss J."/>
            <person name="Ambrose C.E."/>
            <person name="Allen-Vercoe E."/>
            <person name="Walker B."/>
            <person name="Young S.K."/>
            <person name="Zeng Q."/>
            <person name="Gargeya S."/>
            <person name="Fitzgerald M."/>
            <person name="Haas B."/>
            <person name="Abouelleil A."/>
            <person name="Alvarado L."/>
            <person name="Arachchi H.M."/>
            <person name="Berlin A.M."/>
            <person name="Chapman S.B."/>
            <person name="Goldberg J."/>
            <person name="Griggs A."/>
            <person name="Gujja S."/>
            <person name="Hansen M."/>
            <person name="Howarth C."/>
            <person name="Imamovic A."/>
            <person name="Larimer J."/>
            <person name="McCowen C."/>
            <person name="Montmayeur A."/>
            <person name="Murphy C."/>
            <person name="Neiman D."/>
            <person name="Pearson M."/>
            <person name="Priest M."/>
            <person name="Roberts A."/>
            <person name="Saif S."/>
            <person name="Shea T."/>
            <person name="Sisk P."/>
            <person name="Sykes S."/>
            <person name="Wortman J."/>
            <person name="Nusbaum C."/>
            <person name="Birren B."/>
        </authorList>
    </citation>
    <scope>NUCLEOTIDE SEQUENCE [LARGE SCALE GENOMIC DNA]</scope>
    <source>
        <strain evidence="2 3">12_1B</strain>
    </source>
</reference>
<name>H1PWL5_9FUSO</name>
<dbReference type="InterPro" id="IPR002575">
    <property type="entry name" value="Aminoglycoside_PTrfase"/>
</dbReference>
<dbReference type="BioCyc" id="FSP457404-HMP:GTSQ-2839-MONOMER"/>
<proteinExistence type="predicted"/>
<dbReference type="PROSITE" id="PS00108">
    <property type="entry name" value="PROTEIN_KINASE_ST"/>
    <property type="match status" value="1"/>
</dbReference>
<feature type="domain" description="Protein kinase" evidence="1">
    <location>
        <begin position="8"/>
        <end position="310"/>
    </location>
</feature>
<dbReference type="EMBL" id="AGWJ02000001">
    <property type="protein sequence ID" value="EHO79067.1"/>
    <property type="molecule type" value="Genomic_DNA"/>
</dbReference>
<dbReference type="GO" id="GO:0004672">
    <property type="term" value="F:protein kinase activity"/>
    <property type="evidence" value="ECO:0007669"/>
    <property type="project" value="InterPro"/>
</dbReference>
<evidence type="ECO:0000313" key="2">
    <source>
        <dbReference type="EMBL" id="EHO79067.1"/>
    </source>
</evidence>
<evidence type="ECO:0000313" key="3">
    <source>
        <dbReference type="Proteomes" id="UP000003233"/>
    </source>
</evidence>
<evidence type="ECO:0000259" key="1">
    <source>
        <dbReference type="PROSITE" id="PS50011"/>
    </source>
</evidence>
<gene>
    <name evidence="2" type="ORF">HMPREF0402_02808</name>
</gene>
<dbReference type="PROSITE" id="PS50011">
    <property type="entry name" value="PROTEIN_KINASE_DOM"/>
    <property type="match status" value="1"/>
</dbReference>
<dbReference type="AlphaFoldDB" id="H1PWL5"/>
<dbReference type="Proteomes" id="UP000003233">
    <property type="component" value="Unassembled WGS sequence"/>
</dbReference>
<organism evidence="2 3">
    <name type="scientific">Fusobacterium ulcerans 12-1B</name>
    <dbReference type="NCBI Taxonomy" id="457404"/>
    <lineage>
        <taxon>Bacteria</taxon>
        <taxon>Fusobacteriati</taxon>
        <taxon>Fusobacteriota</taxon>
        <taxon>Fusobacteriia</taxon>
        <taxon>Fusobacteriales</taxon>
        <taxon>Fusobacteriaceae</taxon>
        <taxon>Fusobacterium</taxon>
    </lineage>
</organism>
<dbReference type="PANTHER" id="PTHR22603:SF66">
    <property type="entry name" value="ETHANOLAMINE KINASE"/>
    <property type="match status" value="1"/>
</dbReference>
<dbReference type="GO" id="GO:0005524">
    <property type="term" value="F:ATP binding"/>
    <property type="evidence" value="ECO:0007669"/>
    <property type="project" value="InterPro"/>
</dbReference>
<dbReference type="PANTHER" id="PTHR22603">
    <property type="entry name" value="CHOLINE/ETHANOALAMINE KINASE"/>
    <property type="match status" value="1"/>
</dbReference>
<sequence length="310" mass="36916">MEKNWERFVKVEKVNIGEVTDIMKNMEKDIKITGYKLISKGQRNTNYMVNTLTDKLFLRICADENLSKNEEAAFKILKEKITMPRLVLTFSQIVKSQKKRIMIYEYIDSITGDEYLEKNNRFSEKLLKNIAFILAELHNIKILSLKGINSLPSLKECFEMLMENSVLRKRMGIDSIKKLNAVIEKYKEEIEKKRENFLVHCDFKTSNLIMDKDEKIYVTDWEYLGCGNRYFDIGLFFRYKNYFTKKDMEIFCEEYNRNAEISLDENWIEMGVLCNIVSLMEMLSREEDAFEKNNDIKNLIEKEIKFLIEK</sequence>
<accession>H1PWL5</accession>
<dbReference type="GO" id="GO:0006646">
    <property type="term" value="P:phosphatidylethanolamine biosynthetic process"/>
    <property type="evidence" value="ECO:0007669"/>
    <property type="project" value="TreeGrafter"/>
</dbReference>
<dbReference type="InterPro" id="IPR000719">
    <property type="entry name" value="Prot_kinase_dom"/>
</dbReference>
<dbReference type="SUPFAM" id="SSF56112">
    <property type="entry name" value="Protein kinase-like (PK-like)"/>
    <property type="match status" value="1"/>
</dbReference>
<dbReference type="InterPro" id="IPR008271">
    <property type="entry name" value="Ser/Thr_kinase_AS"/>
</dbReference>
<dbReference type="GO" id="GO:0004305">
    <property type="term" value="F:ethanolamine kinase activity"/>
    <property type="evidence" value="ECO:0007669"/>
    <property type="project" value="TreeGrafter"/>
</dbReference>
<dbReference type="Gene3D" id="3.90.1200.10">
    <property type="match status" value="1"/>
</dbReference>
<comment type="caution">
    <text evidence="2">The sequence shown here is derived from an EMBL/GenBank/DDBJ whole genome shotgun (WGS) entry which is preliminary data.</text>
</comment>
<dbReference type="GO" id="GO:0005737">
    <property type="term" value="C:cytoplasm"/>
    <property type="evidence" value="ECO:0007669"/>
    <property type="project" value="TreeGrafter"/>
</dbReference>
<dbReference type="Pfam" id="PF01636">
    <property type="entry name" value="APH"/>
    <property type="match status" value="1"/>
</dbReference>
<dbReference type="PATRIC" id="fig|457404.5.peg.26"/>
<dbReference type="RefSeq" id="WP_008698600.1">
    <property type="nucleotide sequence ID" value="NZ_KE161007.1"/>
</dbReference>
<protein>
    <recommendedName>
        <fullName evidence="1">Protein kinase domain-containing protein</fullName>
    </recommendedName>
</protein>
<dbReference type="HOGENOM" id="CLU_077914_0_0_0"/>
<dbReference type="InterPro" id="IPR011009">
    <property type="entry name" value="Kinase-like_dom_sf"/>
</dbReference>
<keyword evidence="3" id="KW-1185">Reference proteome</keyword>